<reference evidence="4" key="1">
    <citation type="journal article" date="2014" name="Science">
        <title>Ancient hybridizations among the ancestral genomes of bread wheat.</title>
        <authorList>
            <consortium name="International Wheat Genome Sequencing Consortium,"/>
            <person name="Marcussen T."/>
            <person name="Sandve S.R."/>
            <person name="Heier L."/>
            <person name="Spannagl M."/>
            <person name="Pfeifer M."/>
            <person name="Jakobsen K.S."/>
            <person name="Wulff B.B."/>
            <person name="Steuernagel B."/>
            <person name="Mayer K.F."/>
            <person name="Olsen O.A."/>
        </authorList>
    </citation>
    <scope>NUCLEOTIDE SEQUENCE [LARGE SCALE GENOMIC DNA]</scope>
    <source>
        <strain evidence="4">cv. AL8/78</strain>
    </source>
</reference>
<evidence type="ECO:0000313" key="3">
    <source>
        <dbReference type="EnsemblPlants" id="AET6Gv20720700.5"/>
    </source>
</evidence>
<evidence type="ECO:0000259" key="2">
    <source>
        <dbReference type="Pfam" id="PF00646"/>
    </source>
</evidence>
<proteinExistence type="predicted"/>
<organism evidence="3 4">
    <name type="scientific">Aegilops tauschii subsp. strangulata</name>
    <name type="common">Goatgrass</name>
    <dbReference type="NCBI Taxonomy" id="200361"/>
    <lineage>
        <taxon>Eukaryota</taxon>
        <taxon>Viridiplantae</taxon>
        <taxon>Streptophyta</taxon>
        <taxon>Embryophyta</taxon>
        <taxon>Tracheophyta</taxon>
        <taxon>Spermatophyta</taxon>
        <taxon>Magnoliopsida</taxon>
        <taxon>Liliopsida</taxon>
        <taxon>Poales</taxon>
        <taxon>Poaceae</taxon>
        <taxon>BOP clade</taxon>
        <taxon>Pooideae</taxon>
        <taxon>Triticodae</taxon>
        <taxon>Triticeae</taxon>
        <taxon>Triticinae</taxon>
        <taxon>Aegilops</taxon>
    </lineage>
</organism>
<dbReference type="PANTHER" id="PTHR34709">
    <property type="entry name" value="OS10G0396666 PROTEIN"/>
    <property type="match status" value="1"/>
</dbReference>
<dbReference type="InterPro" id="IPR001810">
    <property type="entry name" value="F-box_dom"/>
</dbReference>
<evidence type="ECO:0000313" key="4">
    <source>
        <dbReference type="Proteomes" id="UP000015105"/>
    </source>
</evidence>
<dbReference type="Gramene" id="AET6Gv20720700.5">
    <property type="protein sequence ID" value="AET6Gv20720700.5"/>
    <property type="gene ID" value="AET6Gv20720700"/>
</dbReference>
<dbReference type="EnsemblPlants" id="AET6Gv20720700.5">
    <property type="protein sequence ID" value="AET6Gv20720700.5"/>
    <property type="gene ID" value="AET6Gv20720700"/>
</dbReference>
<dbReference type="InterPro" id="IPR036047">
    <property type="entry name" value="F-box-like_dom_sf"/>
</dbReference>
<dbReference type="SUPFAM" id="SSF81383">
    <property type="entry name" value="F-box domain"/>
    <property type="match status" value="1"/>
</dbReference>
<feature type="region of interest" description="Disordered" evidence="1">
    <location>
        <begin position="23"/>
        <end position="50"/>
    </location>
</feature>
<dbReference type="InterPro" id="IPR055312">
    <property type="entry name" value="FBL15-like"/>
</dbReference>
<dbReference type="AlphaFoldDB" id="A0A453PG58"/>
<feature type="domain" description="F-box" evidence="2">
    <location>
        <begin position="52"/>
        <end position="88"/>
    </location>
</feature>
<name>A0A453PG58_AEGTS</name>
<dbReference type="Proteomes" id="UP000015105">
    <property type="component" value="Chromosome 6D"/>
</dbReference>
<reference evidence="3" key="5">
    <citation type="journal article" date="2021" name="G3 (Bethesda)">
        <title>Aegilops tauschii genome assembly Aet v5.0 features greater sequence contiguity and improved annotation.</title>
        <authorList>
            <person name="Wang L."/>
            <person name="Zhu T."/>
            <person name="Rodriguez J.C."/>
            <person name="Deal K.R."/>
            <person name="Dubcovsky J."/>
            <person name="McGuire P.E."/>
            <person name="Lux T."/>
            <person name="Spannagl M."/>
            <person name="Mayer K.F.X."/>
            <person name="Baldrich P."/>
            <person name="Meyers B.C."/>
            <person name="Huo N."/>
            <person name="Gu Y.Q."/>
            <person name="Zhou H."/>
            <person name="Devos K.M."/>
            <person name="Bennetzen J.L."/>
            <person name="Unver T."/>
            <person name="Budak H."/>
            <person name="Gulick P.J."/>
            <person name="Galiba G."/>
            <person name="Kalapos B."/>
            <person name="Nelson D.R."/>
            <person name="Li P."/>
            <person name="You F.M."/>
            <person name="Luo M.C."/>
            <person name="Dvorak J."/>
        </authorList>
    </citation>
    <scope>NUCLEOTIDE SEQUENCE [LARGE SCALE GENOMIC DNA]</scope>
    <source>
        <strain evidence="3">cv. AL8/78</strain>
    </source>
</reference>
<accession>A0A453PG58</accession>
<protein>
    <recommendedName>
        <fullName evidence="2">F-box domain-containing protein</fullName>
    </recommendedName>
</protein>
<keyword evidence="4" id="KW-1185">Reference proteome</keyword>
<dbReference type="Pfam" id="PF00646">
    <property type="entry name" value="F-box"/>
    <property type="match status" value="1"/>
</dbReference>
<reference evidence="3" key="3">
    <citation type="journal article" date="2017" name="Nature">
        <title>Genome sequence of the progenitor of the wheat D genome Aegilops tauschii.</title>
        <authorList>
            <person name="Luo M.C."/>
            <person name="Gu Y.Q."/>
            <person name="Puiu D."/>
            <person name="Wang H."/>
            <person name="Twardziok S.O."/>
            <person name="Deal K.R."/>
            <person name="Huo N."/>
            <person name="Zhu T."/>
            <person name="Wang L."/>
            <person name="Wang Y."/>
            <person name="McGuire P.E."/>
            <person name="Liu S."/>
            <person name="Long H."/>
            <person name="Ramasamy R.K."/>
            <person name="Rodriguez J.C."/>
            <person name="Van S.L."/>
            <person name="Yuan L."/>
            <person name="Wang Z."/>
            <person name="Xia Z."/>
            <person name="Xiao L."/>
            <person name="Anderson O.D."/>
            <person name="Ouyang S."/>
            <person name="Liang Y."/>
            <person name="Zimin A.V."/>
            <person name="Pertea G."/>
            <person name="Qi P."/>
            <person name="Bennetzen J.L."/>
            <person name="Dai X."/>
            <person name="Dawson M.W."/>
            <person name="Muller H.G."/>
            <person name="Kugler K."/>
            <person name="Rivarola-Duarte L."/>
            <person name="Spannagl M."/>
            <person name="Mayer K.F.X."/>
            <person name="Lu F.H."/>
            <person name="Bevan M.W."/>
            <person name="Leroy P."/>
            <person name="Li P."/>
            <person name="You F.M."/>
            <person name="Sun Q."/>
            <person name="Liu Z."/>
            <person name="Lyons E."/>
            <person name="Wicker T."/>
            <person name="Salzberg S.L."/>
            <person name="Devos K.M."/>
            <person name="Dvorak J."/>
        </authorList>
    </citation>
    <scope>NUCLEOTIDE SEQUENCE [LARGE SCALE GENOMIC DNA]</scope>
    <source>
        <strain evidence="3">cv. AL8/78</strain>
    </source>
</reference>
<sequence>GDLARGLRPPRHLPPATRVCTSMEEEHPPVRQRGPPPPPHGGTHSGDGIDHLSALPDDVLHLILARLDHHRDAVRTSILSGRWRALMSGLSMARFSIQQIKIKSVRRAIRALGLVLGALGAQRPAFGGLRVLEICVPYGRRIYAKDVSKVLFAAAEVSPVEEFRFILPWNVDPESDSPVVLPGFHRAISVHLDVSYLVVAKLAGSFPVLERLTLKGFLLDIQALLRRCPCLRVLKIISLDARRIVIQSASLQELHILNAVKRCEYDTYSIDIAAPALKHLNLSVFTHHNCSLNISAPMVEQFSWECKYAYMATGIGELWQLTRLSLKTGEGAVTNDVDGTCLSLHISAYNTSRATEAEHTFEQEIQNLPVGDLCTLELHLSLGQTGHAWRSIVLHILGIQSIRIATQRLKLVLRRSEVEGACTADCPCHEPMQIPSLVNLQEVEIKGFRGDGYEFEFLQMVSGAAPLLEKTTTIRYVAGPLKLYFAIYCN</sequence>
<evidence type="ECO:0000256" key="1">
    <source>
        <dbReference type="SAM" id="MobiDB-lite"/>
    </source>
</evidence>
<reference evidence="3" key="4">
    <citation type="submission" date="2019-03" db="UniProtKB">
        <authorList>
            <consortium name="EnsemblPlants"/>
        </authorList>
    </citation>
    <scope>IDENTIFICATION</scope>
</reference>
<dbReference type="PANTHER" id="PTHR34709:SF19">
    <property type="entry name" value="F-BOX DOMAIN-CONTAINING PROTEIN"/>
    <property type="match status" value="1"/>
</dbReference>
<reference evidence="4" key="2">
    <citation type="journal article" date="2017" name="Nat. Plants">
        <title>The Aegilops tauschii genome reveals multiple impacts of transposons.</title>
        <authorList>
            <person name="Zhao G."/>
            <person name="Zou C."/>
            <person name="Li K."/>
            <person name="Wang K."/>
            <person name="Li T."/>
            <person name="Gao L."/>
            <person name="Zhang X."/>
            <person name="Wang H."/>
            <person name="Yang Z."/>
            <person name="Liu X."/>
            <person name="Jiang W."/>
            <person name="Mao L."/>
            <person name="Kong X."/>
            <person name="Jiao Y."/>
            <person name="Jia J."/>
        </authorList>
    </citation>
    <scope>NUCLEOTIDE SEQUENCE [LARGE SCALE GENOMIC DNA]</scope>
    <source>
        <strain evidence="4">cv. AL8/78</strain>
    </source>
</reference>